<gene>
    <name evidence="1" type="ORF">EYZ11_002964</name>
</gene>
<dbReference type="AlphaFoldDB" id="A0A4S3JTX1"/>
<name>A0A4S3JTX1_9EURO</name>
<keyword evidence="2" id="KW-1185">Reference proteome</keyword>
<accession>A0A4S3JTX1</accession>
<sequence>MRREDRGPGEDSIDVERRALTADVVQFSVCREWTDGGL</sequence>
<evidence type="ECO:0000313" key="1">
    <source>
        <dbReference type="EMBL" id="THC97541.1"/>
    </source>
</evidence>
<evidence type="ECO:0000313" key="2">
    <source>
        <dbReference type="Proteomes" id="UP000308092"/>
    </source>
</evidence>
<organism evidence="1 2">
    <name type="scientific">Aspergillus tanneri</name>
    <dbReference type="NCBI Taxonomy" id="1220188"/>
    <lineage>
        <taxon>Eukaryota</taxon>
        <taxon>Fungi</taxon>
        <taxon>Dikarya</taxon>
        <taxon>Ascomycota</taxon>
        <taxon>Pezizomycotina</taxon>
        <taxon>Eurotiomycetes</taxon>
        <taxon>Eurotiomycetidae</taxon>
        <taxon>Eurotiales</taxon>
        <taxon>Aspergillaceae</taxon>
        <taxon>Aspergillus</taxon>
        <taxon>Aspergillus subgen. Circumdati</taxon>
    </lineage>
</organism>
<reference evidence="1 2" key="1">
    <citation type="submission" date="2019-03" db="EMBL/GenBank/DDBJ databases">
        <title>The genome sequence of a newly discovered highly antifungal drug resistant Aspergillus species, Aspergillus tanneri NIH 1004.</title>
        <authorList>
            <person name="Mounaud S."/>
            <person name="Singh I."/>
            <person name="Joardar V."/>
            <person name="Pakala S."/>
            <person name="Pakala S."/>
            <person name="Venepally P."/>
            <person name="Hoover J."/>
            <person name="Nierman W."/>
            <person name="Chung J."/>
            <person name="Losada L."/>
        </authorList>
    </citation>
    <scope>NUCLEOTIDE SEQUENCE [LARGE SCALE GENOMIC DNA]</scope>
    <source>
        <strain evidence="1 2">NIH1004</strain>
    </source>
</reference>
<proteinExistence type="predicted"/>
<dbReference type="Proteomes" id="UP000308092">
    <property type="component" value="Unassembled WGS sequence"/>
</dbReference>
<comment type="caution">
    <text evidence="1">The sequence shown here is derived from an EMBL/GenBank/DDBJ whole genome shotgun (WGS) entry which is preliminary data.</text>
</comment>
<dbReference type="EMBL" id="SOSA01000071">
    <property type="protein sequence ID" value="THC97541.1"/>
    <property type="molecule type" value="Genomic_DNA"/>
</dbReference>
<protein>
    <submittedName>
        <fullName evidence="1">Uncharacterized protein</fullName>
    </submittedName>
</protein>
<dbReference type="VEuPathDB" id="FungiDB:EYZ11_002964"/>